<dbReference type="Proteomes" id="UP000295192">
    <property type="component" value="Unassembled WGS sequence"/>
</dbReference>
<dbReference type="Gene3D" id="6.10.250.1710">
    <property type="match status" value="1"/>
</dbReference>
<evidence type="ECO:0000313" key="7">
    <source>
        <dbReference type="Proteomes" id="UP000295192"/>
    </source>
</evidence>
<comment type="caution">
    <text evidence="6">The sequence shown here is derived from an EMBL/GenBank/DDBJ whole genome shotgun (WGS) entry which is preliminary data.</text>
</comment>
<dbReference type="OMA" id="GVKQMQK"/>
<gene>
    <name evidence="6" type="ORF">AWZ03_000629</name>
</gene>
<comment type="similarity">
    <text evidence="1">Belongs to the SNF7 family.</text>
</comment>
<feature type="region of interest" description="Disordered" evidence="5">
    <location>
        <begin position="1"/>
        <end position="21"/>
    </location>
</feature>
<dbReference type="STRING" id="7232.A0A484BW88"/>
<dbReference type="AlphaFoldDB" id="A0A484BW88"/>
<feature type="coiled-coil region" evidence="4">
    <location>
        <begin position="21"/>
        <end position="92"/>
    </location>
</feature>
<protein>
    <recommendedName>
        <fullName evidence="3">Charged multivesicular body protein 5</fullName>
    </recommendedName>
</protein>
<dbReference type="PANTHER" id="PTHR22761">
    <property type="entry name" value="CHARGED MULTIVESICULAR BODY PROTEIN"/>
    <property type="match status" value="1"/>
</dbReference>
<evidence type="ECO:0000256" key="5">
    <source>
        <dbReference type="SAM" id="MobiDB-lite"/>
    </source>
</evidence>
<dbReference type="GO" id="GO:0005771">
    <property type="term" value="C:multivesicular body"/>
    <property type="evidence" value="ECO:0007669"/>
    <property type="project" value="TreeGrafter"/>
</dbReference>
<dbReference type="GO" id="GO:0006900">
    <property type="term" value="P:vesicle budding from membrane"/>
    <property type="evidence" value="ECO:0007669"/>
    <property type="project" value="TreeGrafter"/>
</dbReference>
<evidence type="ECO:0000313" key="6">
    <source>
        <dbReference type="EMBL" id="TDG53086.1"/>
    </source>
</evidence>
<dbReference type="Pfam" id="PF03357">
    <property type="entry name" value="Snf7"/>
    <property type="match status" value="1"/>
</dbReference>
<evidence type="ECO:0000256" key="4">
    <source>
        <dbReference type="SAM" id="Coils"/>
    </source>
</evidence>
<accession>A0A484BW88</accession>
<proteinExistence type="inferred from homology"/>
<reference evidence="6 7" key="1">
    <citation type="journal article" date="2019" name="J. Hered.">
        <title>An Improved Genome Assembly for Drosophila navojoa, the Basal Species in the mojavensis Cluster.</title>
        <authorList>
            <person name="Vanderlinde T."/>
            <person name="Dupim E.G."/>
            <person name="Nazario-Yepiz N.O."/>
            <person name="Carvalho A.B."/>
        </authorList>
    </citation>
    <scope>NUCLEOTIDE SEQUENCE [LARGE SCALE GENOMIC DNA]</scope>
    <source>
        <strain evidence="6">Navoj_Jal97</strain>
        <tissue evidence="6">Whole organism</tissue>
    </source>
</reference>
<dbReference type="InterPro" id="IPR005024">
    <property type="entry name" value="Snf7_fam"/>
</dbReference>
<keyword evidence="7" id="KW-1185">Reference proteome</keyword>
<dbReference type="GO" id="GO:0032511">
    <property type="term" value="P:late endosome to vacuole transport via multivesicular body sorting pathway"/>
    <property type="evidence" value="ECO:0007669"/>
    <property type="project" value="TreeGrafter"/>
</dbReference>
<sequence length="226" mass="25250">MNRLFGRGKPKEPGPSLTDCISGVDARAANIEEKIAKLETELRKYREQLSKMRESPAKNSVKQRALRVLKQKKAYEQQAESLRNQSFNMEQANYAAQSLKDTQATVAAMKDGVKQMKTEYKKINIDQIEDMHDDMADMLEQADEVQEAMGRTYGMPDVDDDDLQAELDALGDEMALDDDSSYLDDVVKAPEAPDREPGADSIKPGKSTIETDEFGLPKIPTSLKTT</sequence>
<evidence type="ECO:0000256" key="1">
    <source>
        <dbReference type="ARBA" id="ARBA00006190"/>
    </source>
</evidence>
<dbReference type="PANTHER" id="PTHR22761:SF12">
    <property type="entry name" value="CHARGED MULTIVESICULAR BODY PROTEIN 5"/>
    <property type="match status" value="1"/>
</dbReference>
<feature type="compositionally biased region" description="Basic and acidic residues" evidence="5">
    <location>
        <begin position="189"/>
        <end position="198"/>
    </location>
</feature>
<dbReference type="KEGG" id="dnv:108650448"/>
<evidence type="ECO:0000256" key="2">
    <source>
        <dbReference type="ARBA" id="ARBA00023054"/>
    </source>
</evidence>
<dbReference type="Gene3D" id="1.10.287.1060">
    <property type="entry name" value="ESAT-6-like"/>
    <property type="match status" value="1"/>
</dbReference>
<organism evidence="6 7">
    <name type="scientific">Drosophila navojoa</name>
    <name type="common">Fruit fly</name>
    <dbReference type="NCBI Taxonomy" id="7232"/>
    <lineage>
        <taxon>Eukaryota</taxon>
        <taxon>Metazoa</taxon>
        <taxon>Ecdysozoa</taxon>
        <taxon>Arthropoda</taxon>
        <taxon>Hexapoda</taxon>
        <taxon>Insecta</taxon>
        <taxon>Pterygota</taxon>
        <taxon>Neoptera</taxon>
        <taxon>Endopterygota</taxon>
        <taxon>Diptera</taxon>
        <taxon>Brachycera</taxon>
        <taxon>Muscomorpha</taxon>
        <taxon>Ephydroidea</taxon>
        <taxon>Drosophilidae</taxon>
        <taxon>Drosophila</taxon>
    </lineage>
</organism>
<keyword evidence="2 4" id="KW-0175">Coiled coil</keyword>
<name>A0A484BW88_DRONA</name>
<dbReference type="EMBL" id="LSRL02000002">
    <property type="protein sequence ID" value="TDG53086.1"/>
    <property type="molecule type" value="Genomic_DNA"/>
</dbReference>
<evidence type="ECO:0000256" key="3">
    <source>
        <dbReference type="ARBA" id="ARBA00041078"/>
    </source>
</evidence>
<dbReference type="OrthoDB" id="3973241at2759"/>
<feature type="region of interest" description="Disordered" evidence="5">
    <location>
        <begin position="189"/>
        <end position="226"/>
    </location>
</feature>